<dbReference type="HOGENOM" id="CLU_1813225_0_0_6"/>
<reference evidence="1 2" key="1">
    <citation type="journal article" date="2009" name="Stand. Genomic Sci.">
        <title>Complete genome sequence of Kangiella koreensis type strain (SW-125).</title>
        <authorList>
            <person name="Han C."/>
            <person name="Sikorski J."/>
            <person name="Lapidus A."/>
            <person name="Nolan M."/>
            <person name="Glavina Del Rio T."/>
            <person name="Tice H."/>
            <person name="Cheng J.F."/>
            <person name="Lucas S."/>
            <person name="Chen F."/>
            <person name="Copeland A."/>
            <person name="Ivanova N."/>
            <person name="Mavromatis K."/>
            <person name="Ovchinnikova G."/>
            <person name="Pati A."/>
            <person name="Bruce D."/>
            <person name="Goodwin L."/>
            <person name="Pitluck S."/>
            <person name="Chen A."/>
            <person name="Palaniappan K."/>
            <person name="Land M."/>
            <person name="Hauser L."/>
            <person name="Chang Y.J."/>
            <person name="Jeffries C.D."/>
            <person name="Chain P."/>
            <person name="Saunders E."/>
            <person name="Brettin T."/>
            <person name="Goker M."/>
            <person name="Tindall B.J."/>
            <person name="Bristow J."/>
            <person name="Eisen J.A."/>
            <person name="Markowitz V."/>
            <person name="Hugenholtz P."/>
            <person name="Kyrpides N.C."/>
            <person name="Klenk H.P."/>
            <person name="Detter J.C."/>
        </authorList>
    </citation>
    <scope>NUCLEOTIDE SEQUENCE [LARGE SCALE GENOMIC DNA]</scope>
    <source>
        <strain evidence="2">DSM 16069 / KCTC 12182 / SW-125</strain>
    </source>
</reference>
<dbReference type="InParanoid" id="C7RBN5"/>
<dbReference type="EMBL" id="CP001707">
    <property type="protein sequence ID" value="ACV26677.1"/>
    <property type="molecule type" value="Genomic_DNA"/>
</dbReference>
<dbReference type="Proteomes" id="UP000001231">
    <property type="component" value="Chromosome"/>
</dbReference>
<keyword evidence="2" id="KW-1185">Reference proteome</keyword>
<name>C7RBN5_KANKD</name>
<evidence type="ECO:0000313" key="2">
    <source>
        <dbReference type="Proteomes" id="UP000001231"/>
    </source>
</evidence>
<protein>
    <submittedName>
        <fullName evidence="1">Uncharacterized protein</fullName>
    </submittedName>
</protein>
<evidence type="ECO:0000313" key="1">
    <source>
        <dbReference type="EMBL" id="ACV26677.1"/>
    </source>
</evidence>
<sequence>MSKTTKLVLKRFQVCELLGITRGEFEYWFPVFTPSEFDRKGLDIIQVFAFSLIVHLIKEVNLKPANLPQQRLRNTLEEIVDLLKRDNELNYIWILSYDSKADKLLHVEDTSFYQFVLNSKTTTIINLKLLWSHFKTKFCSII</sequence>
<gene>
    <name evidence="1" type="ordered locus">Kkor_1258</name>
</gene>
<accession>C7RBN5</accession>
<dbReference type="STRING" id="523791.Kkor_1258"/>
<dbReference type="AlphaFoldDB" id="C7RBN5"/>
<organism evidence="1 2">
    <name type="scientific">Kangiella koreensis (strain DSM 16069 / JCM 12317 / KCTC 12182 / SW-125)</name>
    <dbReference type="NCBI Taxonomy" id="523791"/>
    <lineage>
        <taxon>Bacteria</taxon>
        <taxon>Pseudomonadati</taxon>
        <taxon>Pseudomonadota</taxon>
        <taxon>Gammaproteobacteria</taxon>
        <taxon>Kangiellales</taxon>
        <taxon>Kangiellaceae</taxon>
        <taxon>Kangiella</taxon>
    </lineage>
</organism>
<dbReference type="RefSeq" id="WP_012801191.1">
    <property type="nucleotide sequence ID" value="NC_013166.1"/>
</dbReference>
<dbReference type="OrthoDB" id="9853394at2"/>
<dbReference type="KEGG" id="kko:Kkor_1258"/>
<proteinExistence type="predicted"/>